<dbReference type="Pfam" id="PF18921">
    <property type="entry name" value="Cyanophycin_syn"/>
    <property type="match status" value="1"/>
</dbReference>
<gene>
    <name evidence="2" type="ORF">N288_08075</name>
</gene>
<sequence length="142" mass="16517">MNVKRIRYLQGPNYFSYKPMMWVEIDLEELEFQPTNKLPFFADILLEAIPSLGEHTCSRGYKGAFAERLREGTWMGHVLEHIALELQFLAGIEVKYGKTITSGKKGIYFIAFEYKERNQVCTPFSQQKRLLKKSSGARKAFR</sequence>
<dbReference type="EMBL" id="CP006643">
    <property type="protein sequence ID" value="AGX03541.1"/>
    <property type="molecule type" value="Genomic_DNA"/>
</dbReference>
<evidence type="ECO:0000313" key="3">
    <source>
        <dbReference type="Proteomes" id="UP000017805"/>
    </source>
</evidence>
<evidence type="ECO:0000259" key="1">
    <source>
        <dbReference type="Pfam" id="PF18921"/>
    </source>
</evidence>
<protein>
    <recommendedName>
        <fullName evidence="1">Cyanophycin synthase-like N-terminal domain-containing protein</fullName>
    </recommendedName>
</protein>
<dbReference type="STRING" id="1367477.N288_08075"/>
<dbReference type="RefSeq" id="WP_009794189.1">
    <property type="nucleotide sequence ID" value="NC_022524.1"/>
</dbReference>
<evidence type="ECO:0000313" key="2">
    <source>
        <dbReference type="EMBL" id="AGX03541.1"/>
    </source>
</evidence>
<keyword evidence="3" id="KW-1185">Reference proteome</keyword>
<dbReference type="InterPro" id="IPR044019">
    <property type="entry name" value="Cyanophycin_syn_N"/>
</dbReference>
<dbReference type="HOGENOM" id="CLU_1811923_0_0_9"/>
<organism evidence="2 3">
    <name type="scientific">Bacillus infantis NRRL B-14911</name>
    <dbReference type="NCBI Taxonomy" id="1367477"/>
    <lineage>
        <taxon>Bacteria</taxon>
        <taxon>Bacillati</taxon>
        <taxon>Bacillota</taxon>
        <taxon>Bacilli</taxon>
        <taxon>Bacillales</taxon>
        <taxon>Bacillaceae</taxon>
        <taxon>Bacillus</taxon>
    </lineage>
</organism>
<dbReference type="KEGG" id="bif:N288_08075"/>
<proteinExistence type="predicted"/>
<feature type="domain" description="Cyanophycin synthase-like N-terminal" evidence="1">
    <location>
        <begin position="23"/>
        <end position="118"/>
    </location>
</feature>
<dbReference type="PATRIC" id="fig|1367477.3.peg.1539"/>
<dbReference type="Proteomes" id="UP000017805">
    <property type="component" value="Chromosome"/>
</dbReference>
<reference evidence="2 3" key="1">
    <citation type="submission" date="2013-07" db="EMBL/GenBank/DDBJ databases">
        <title>Complete genome sequence of Bacillus infantis NRRL B-14911 that has potential to induce cardiac disease by antigenic mimicry.</title>
        <authorList>
            <person name="Massilamany C."/>
            <person name="Smith T.P.L."/>
            <person name="Loy J.D."/>
            <person name="Barletta R."/>
            <person name="Reddy J."/>
        </authorList>
    </citation>
    <scope>NUCLEOTIDE SEQUENCE [LARGE SCALE GENOMIC DNA]</scope>
    <source>
        <strain evidence="2 3">NRRL B-14911</strain>
    </source>
</reference>
<name>U5L9W7_9BACI</name>
<accession>U5L9W7</accession>
<dbReference type="AlphaFoldDB" id="U5L9W7"/>